<dbReference type="PROSITE" id="PS50911">
    <property type="entry name" value="CHAP"/>
    <property type="match status" value="1"/>
</dbReference>
<keyword evidence="4" id="KW-1185">Reference proteome</keyword>
<dbReference type="EMBL" id="AP027728">
    <property type="protein sequence ID" value="BDZ39625.1"/>
    <property type="molecule type" value="Genomic_DNA"/>
</dbReference>
<feature type="domain" description="Peptidase C51" evidence="2">
    <location>
        <begin position="144"/>
        <end position="276"/>
    </location>
</feature>
<dbReference type="RefSeq" id="WP_286299886.1">
    <property type="nucleotide sequence ID" value="NZ_AP027728.1"/>
</dbReference>
<dbReference type="InterPro" id="IPR038765">
    <property type="entry name" value="Papain-like_cys_pep_sf"/>
</dbReference>
<organism evidence="3 4">
    <name type="scientific">Microbacterium suwonense</name>
    <dbReference type="NCBI Taxonomy" id="683047"/>
    <lineage>
        <taxon>Bacteria</taxon>
        <taxon>Bacillati</taxon>
        <taxon>Actinomycetota</taxon>
        <taxon>Actinomycetes</taxon>
        <taxon>Micrococcales</taxon>
        <taxon>Microbacteriaceae</taxon>
        <taxon>Microbacterium</taxon>
    </lineage>
</organism>
<dbReference type="Gene3D" id="3.90.1720.10">
    <property type="entry name" value="endopeptidase domain like (from Nostoc punctiforme)"/>
    <property type="match status" value="1"/>
</dbReference>
<proteinExistence type="predicted"/>
<feature type="compositionally biased region" description="Basic and acidic residues" evidence="1">
    <location>
        <begin position="75"/>
        <end position="87"/>
    </location>
</feature>
<dbReference type="Gene3D" id="1.10.287.1060">
    <property type="entry name" value="ESAT-6-like"/>
    <property type="match status" value="1"/>
</dbReference>
<feature type="region of interest" description="Disordered" evidence="1">
    <location>
        <begin position="75"/>
        <end position="141"/>
    </location>
</feature>
<dbReference type="SUPFAM" id="SSF54001">
    <property type="entry name" value="Cysteine proteinases"/>
    <property type="match status" value="1"/>
</dbReference>
<feature type="compositionally biased region" description="Basic and acidic residues" evidence="1">
    <location>
        <begin position="120"/>
        <end position="130"/>
    </location>
</feature>
<evidence type="ECO:0000256" key="1">
    <source>
        <dbReference type="SAM" id="MobiDB-lite"/>
    </source>
</evidence>
<dbReference type="Proteomes" id="UP001321543">
    <property type="component" value="Chromosome"/>
</dbReference>
<gene>
    <name evidence="3" type="ORF">GCM10025863_22390</name>
</gene>
<evidence type="ECO:0000313" key="4">
    <source>
        <dbReference type="Proteomes" id="UP001321543"/>
    </source>
</evidence>
<evidence type="ECO:0000259" key="2">
    <source>
        <dbReference type="PROSITE" id="PS50911"/>
    </source>
</evidence>
<sequence>MSTMYGADVAQLRTLAAQFDRRAQELDAGRMTVGNAIRISAWVGPFAADFRVQWDSEHSRRVHDAASRLRDAAQKLRANADEQERASAADGSGTRVSPAPAPRPSDGGVVPGYSGTTRPADPKPNPEAHVGDTAPGVTEPLSAGRVGYVKAIGAPDDHIDGMGAYAGECTSWVAWRRKELGLPWRPNDHSGTGNGFEMAGRMGGTTTTPPSLGAIVSSGSTSPGHVMIIEEIYRDGSFRVSEMNVVPPGSKSYQPVLGTVRTDRVWHPNADGTYTFNGNAEYKRTTQRLVIAP</sequence>
<accession>A0ABM8FVC9</accession>
<dbReference type="InterPro" id="IPR007921">
    <property type="entry name" value="CHAP_dom"/>
</dbReference>
<dbReference type="Pfam" id="PF05257">
    <property type="entry name" value="CHAP"/>
    <property type="match status" value="1"/>
</dbReference>
<evidence type="ECO:0000313" key="3">
    <source>
        <dbReference type="EMBL" id="BDZ39625.1"/>
    </source>
</evidence>
<protein>
    <recommendedName>
        <fullName evidence="2">Peptidase C51 domain-containing protein</fullName>
    </recommendedName>
</protein>
<reference evidence="4" key="1">
    <citation type="journal article" date="2019" name="Int. J. Syst. Evol. Microbiol.">
        <title>The Global Catalogue of Microorganisms (GCM) 10K type strain sequencing project: providing services to taxonomists for standard genome sequencing and annotation.</title>
        <authorList>
            <consortium name="The Broad Institute Genomics Platform"/>
            <consortium name="The Broad Institute Genome Sequencing Center for Infectious Disease"/>
            <person name="Wu L."/>
            <person name="Ma J."/>
        </authorList>
    </citation>
    <scope>NUCLEOTIDE SEQUENCE [LARGE SCALE GENOMIC DNA]</scope>
    <source>
        <strain evidence="4">NBRC 106310</strain>
    </source>
</reference>
<name>A0ABM8FVC9_9MICO</name>